<reference evidence="8 9" key="1">
    <citation type="submission" date="2023-10" db="EMBL/GenBank/DDBJ databases">
        <title>Genomes of two closely related lineages of the louse Polyplax serrata with different host specificities.</title>
        <authorList>
            <person name="Martinu J."/>
            <person name="Tarabai H."/>
            <person name="Stefka J."/>
            <person name="Hypsa V."/>
        </authorList>
    </citation>
    <scope>NUCLEOTIDE SEQUENCE [LARGE SCALE GENOMIC DNA]</scope>
    <source>
        <strain evidence="8">HR10_N</strain>
    </source>
</reference>
<name>A0AAN8P246_POLSC</name>
<comment type="catalytic activity">
    <reaction evidence="1">
        <text>[phosphatase 2A protein]-C-terminal L-leucine + S-adenosyl-L-methionine = [phosphatase 2A protein]-C-terminal L-leucine methyl ester + S-adenosyl-L-homocysteine</text>
        <dbReference type="Rhea" id="RHEA:48544"/>
        <dbReference type="Rhea" id="RHEA-COMP:12134"/>
        <dbReference type="Rhea" id="RHEA-COMP:12135"/>
        <dbReference type="ChEBI" id="CHEBI:57856"/>
        <dbReference type="ChEBI" id="CHEBI:59789"/>
        <dbReference type="ChEBI" id="CHEBI:90516"/>
        <dbReference type="ChEBI" id="CHEBI:90517"/>
        <dbReference type="EC" id="2.1.1.233"/>
    </reaction>
</comment>
<evidence type="ECO:0000256" key="7">
    <source>
        <dbReference type="ARBA" id="ARBA00032526"/>
    </source>
</evidence>
<evidence type="ECO:0000313" key="8">
    <source>
        <dbReference type="EMBL" id="KAK6634747.1"/>
    </source>
</evidence>
<dbReference type="InterPro" id="IPR016651">
    <property type="entry name" value="LCMT1"/>
</dbReference>
<dbReference type="Proteomes" id="UP001372834">
    <property type="component" value="Unassembled WGS sequence"/>
</dbReference>
<proteinExistence type="inferred from homology"/>
<dbReference type="GO" id="GO:0018423">
    <property type="term" value="F:protein C-terminal leucine carboxyl O-methyltransferase activity"/>
    <property type="evidence" value="ECO:0007669"/>
    <property type="project" value="UniProtKB-EC"/>
</dbReference>
<dbReference type="InterPro" id="IPR007213">
    <property type="entry name" value="Ppm1/Ppm2/Tcmp"/>
</dbReference>
<dbReference type="AlphaFoldDB" id="A0AAN8P246"/>
<dbReference type="SUPFAM" id="SSF53335">
    <property type="entry name" value="S-adenosyl-L-methionine-dependent methyltransferases"/>
    <property type="match status" value="1"/>
</dbReference>
<keyword evidence="6" id="KW-0949">S-adenosyl-L-methionine</keyword>
<dbReference type="PANTHER" id="PTHR13600:SF21">
    <property type="entry name" value="LEUCINE CARBOXYL METHYLTRANSFERASE 1"/>
    <property type="match status" value="1"/>
</dbReference>
<keyword evidence="4" id="KW-0489">Methyltransferase</keyword>
<dbReference type="EC" id="2.1.1.233" evidence="3"/>
<gene>
    <name evidence="8" type="ORF">RUM43_012149</name>
</gene>
<protein>
    <recommendedName>
        <fullName evidence="3">[phosphatase 2A protein]-leucine-carboxy methyltransferase</fullName>
        <ecNumber evidence="3">2.1.1.233</ecNumber>
    </recommendedName>
    <alternativeName>
        <fullName evidence="7">[Phosphatase 2A protein]-leucine-carboxy methyltransferase 1</fullName>
    </alternativeName>
</protein>
<comment type="similarity">
    <text evidence="2">Belongs to the methyltransferase superfamily. LCMT family.</text>
</comment>
<comment type="caution">
    <text evidence="8">The sequence shown here is derived from an EMBL/GenBank/DDBJ whole genome shotgun (WGS) entry which is preliminary data.</text>
</comment>
<evidence type="ECO:0000256" key="2">
    <source>
        <dbReference type="ARBA" id="ARBA00010703"/>
    </source>
</evidence>
<evidence type="ECO:0000256" key="3">
    <source>
        <dbReference type="ARBA" id="ARBA00012834"/>
    </source>
</evidence>
<accession>A0AAN8P246</accession>
<sequence length="155" mass="18254">MYLSSLALLSNCDWVDLENCPKDLINKPSRQFCFVFQFQIISCGSGFDTTYWKLVEHNLLSQQSVFVEIDFPNIIERKINLIMKADNLKSYTSGCWQKSNFIKSINQLNHNHFLLQADLSDIKTLEEFFDRINIDYNKPTLFLSECVITYMEEER</sequence>
<dbReference type="Gene3D" id="3.40.50.150">
    <property type="entry name" value="Vaccinia Virus protein VP39"/>
    <property type="match status" value="1"/>
</dbReference>
<dbReference type="Pfam" id="PF04072">
    <property type="entry name" value="LCM"/>
    <property type="match status" value="1"/>
</dbReference>
<evidence type="ECO:0000256" key="4">
    <source>
        <dbReference type="ARBA" id="ARBA00022603"/>
    </source>
</evidence>
<evidence type="ECO:0000256" key="5">
    <source>
        <dbReference type="ARBA" id="ARBA00022679"/>
    </source>
</evidence>
<evidence type="ECO:0000256" key="1">
    <source>
        <dbReference type="ARBA" id="ARBA00000724"/>
    </source>
</evidence>
<evidence type="ECO:0000256" key="6">
    <source>
        <dbReference type="ARBA" id="ARBA00022691"/>
    </source>
</evidence>
<dbReference type="PANTHER" id="PTHR13600">
    <property type="entry name" value="LEUCINE CARBOXYL METHYLTRANSFERASE"/>
    <property type="match status" value="1"/>
</dbReference>
<dbReference type="EMBL" id="JAWJWE010000005">
    <property type="protein sequence ID" value="KAK6634747.1"/>
    <property type="molecule type" value="Genomic_DNA"/>
</dbReference>
<organism evidence="8 9">
    <name type="scientific">Polyplax serrata</name>
    <name type="common">Common mouse louse</name>
    <dbReference type="NCBI Taxonomy" id="468196"/>
    <lineage>
        <taxon>Eukaryota</taxon>
        <taxon>Metazoa</taxon>
        <taxon>Ecdysozoa</taxon>
        <taxon>Arthropoda</taxon>
        <taxon>Hexapoda</taxon>
        <taxon>Insecta</taxon>
        <taxon>Pterygota</taxon>
        <taxon>Neoptera</taxon>
        <taxon>Paraneoptera</taxon>
        <taxon>Psocodea</taxon>
        <taxon>Troctomorpha</taxon>
        <taxon>Phthiraptera</taxon>
        <taxon>Anoplura</taxon>
        <taxon>Polyplacidae</taxon>
        <taxon>Polyplax</taxon>
    </lineage>
</organism>
<keyword evidence="5" id="KW-0808">Transferase</keyword>
<evidence type="ECO:0000313" key="9">
    <source>
        <dbReference type="Proteomes" id="UP001372834"/>
    </source>
</evidence>
<dbReference type="GO" id="GO:0032259">
    <property type="term" value="P:methylation"/>
    <property type="evidence" value="ECO:0007669"/>
    <property type="project" value="UniProtKB-KW"/>
</dbReference>
<dbReference type="InterPro" id="IPR029063">
    <property type="entry name" value="SAM-dependent_MTases_sf"/>
</dbReference>